<evidence type="ECO:0000313" key="3">
    <source>
        <dbReference type="Proteomes" id="UP000238916"/>
    </source>
</evidence>
<dbReference type="AlphaFoldDB" id="A0A2U3K9A4"/>
<keyword evidence="1" id="KW-0812">Transmembrane</keyword>
<name>A0A2U3K9A4_9FIRM</name>
<sequence>MRKVLIVTGFFLLNVLILCVILLSLMIFTSPYKVFPWYDPDSIGLIGMFYLFPFYLVLGVFLNILVWTLPVSKLNRLLPFLTGAGFFILILFFIDHFFRQVVITGICFGSVMFLAVILSAINDTIIVSRLDI</sequence>
<organism evidence="2 3">
    <name type="scientific">Candidatus Desulfosporosinus infrequens</name>
    <dbReference type="NCBI Taxonomy" id="2043169"/>
    <lineage>
        <taxon>Bacteria</taxon>
        <taxon>Bacillati</taxon>
        <taxon>Bacillota</taxon>
        <taxon>Clostridia</taxon>
        <taxon>Eubacteriales</taxon>
        <taxon>Desulfitobacteriaceae</taxon>
        <taxon>Desulfosporosinus</taxon>
    </lineage>
</organism>
<feature type="transmembrane region" description="Helical" evidence="1">
    <location>
        <begin position="77"/>
        <end position="94"/>
    </location>
</feature>
<reference evidence="3" key="1">
    <citation type="submission" date="2018-02" db="EMBL/GenBank/DDBJ databases">
        <authorList>
            <person name="Hausmann B."/>
        </authorList>
    </citation>
    <scope>NUCLEOTIDE SEQUENCE [LARGE SCALE GENOMIC DNA]</scope>
    <source>
        <strain evidence="3">Peat soil MAG SbF1</strain>
    </source>
</reference>
<evidence type="ECO:0000313" key="2">
    <source>
        <dbReference type="EMBL" id="SPF36150.1"/>
    </source>
</evidence>
<protein>
    <submittedName>
        <fullName evidence="2">Uncharacterized protein</fullName>
    </submittedName>
</protein>
<gene>
    <name evidence="2" type="ORF">SBF1_1590010</name>
</gene>
<dbReference type="Proteomes" id="UP000238916">
    <property type="component" value="Unassembled WGS sequence"/>
</dbReference>
<dbReference type="EMBL" id="OMOF01000067">
    <property type="protein sequence ID" value="SPF36150.1"/>
    <property type="molecule type" value="Genomic_DNA"/>
</dbReference>
<feature type="transmembrane region" description="Helical" evidence="1">
    <location>
        <begin position="48"/>
        <end position="70"/>
    </location>
</feature>
<keyword evidence="1" id="KW-0472">Membrane</keyword>
<feature type="transmembrane region" description="Helical" evidence="1">
    <location>
        <begin position="7"/>
        <end position="28"/>
    </location>
</feature>
<keyword evidence="1" id="KW-1133">Transmembrane helix</keyword>
<proteinExistence type="predicted"/>
<accession>A0A2U3K9A4</accession>
<evidence type="ECO:0000256" key="1">
    <source>
        <dbReference type="SAM" id="Phobius"/>
    </source>
</evidence>
<feature type="transmembrane region" description="Helical" evidence="1">
    <location>
        <begin position="100"/>
        <end position="121"/>
    </location>
</feature>